<dbReference type="Gene3D" id="3.90.550.10">
    <property type="entry name" value="Spore Coat Polysaccharide Biosynthesis Protein SpsA, Chain A"/>
    <property type="match status" value="1"/>
</dbReference>
<dbReference type="InterPro" id="IPR001173">
    <property type="entry name" value="Glyco_trans_2-like"/>
</dbReference>
<evidence type="ECO:0000256" key="2">
    <source>
        <dbReference type="ARBA" id="ARBA00022475"/>
    </source>
</evidence>
<keyword evidence="6" id="KW-0812">Transmembrane</keyword>
<dbReference type="PANTHER" id="PTHR43646:SF2">
    <property type="entry name" value="GLYCOSYLTRANSFERASE 2-LIKE DOMAIN-CONTAINING PROTEIN"/>
    <property type="match status" value="1"/>
</dbReference>
<keyword evidence="3" id="KW-0328">Glycosyltransferase</keyword>
<evidence type="ECO:0000256" key="6">
    <source>
        <dbReference type="SAM" id="Phobius"/>
    </source>
</evidence>
<feature type="transmembrane region" description="Helical" evidence="6">
    <location>
        <begin position="6"/>
        <end position="24"/>
    </location>
</feature>
<feature type="transmembrane region" description="Helical" evidence="6">
    <location>
        <begin position="341"/>
        <end position="364"/>
    </location>
</feature>
<keyword evidence="6" id="KW-1133">Transmembrane helix</keyword>
<dbReference type="OrthoDB" id="9800276at2"/>
<dbReference type="Proteomes" id="UP000184368">
    <property type="component" value="Unassembled WGS sequence"/>
</dbReference>
<keyword evidence="2" id="KW-1003">Cell membrane</keyword>
<evidence type="ECO:0000256" key="3">
    <source>
        <dbReference type="ARBA" id="ARBA00022676"/>
    </source>
</evidence>
<dbReference type="GO" id="GO:0005886">
    <property type="term" value="C:plasma membrane"/>
    <property type="evidence" value="ECO:0007669"/>
    <property type="project" value="UniProtKB-SubCell"/>
</dbReference>
<dbReference type="Pfam" id="PF00535">
    <property type="entry name" value="Glycos_transf_2"/>
    <property type="match status" value="1"/>
</dbReference>
<evidence type="ECO:0000259" key="7">
    <source>
        <dbReference type="Pfam" id="PF00535"/>
    </source>
</evidence>
<dbReference type="AlphaFoldDB" id="A0A1M5FNR5"/>
<sequence length="371" mass="42714">MPPLGLLLFILLTLVCLVQLYYYGYFFRRLAFYKEPAPRQQSLQHPVSVVICARDEAGNLTRNLPGVLLQQYPTTNEVIVVNDNSVDESRYVLAELQKTYRKLQIIELTQEAKLIDGKKFPLSIGIKEARHEVMLLTDADCVPATEHWMFRMQDAFAPGIEVALGYGAYHKQPGVLNKLIRFETFHTALQYLSYALAGKPYMGVGRNLAYRKGTFLRNKGFASINHIPSGDDDLFVNKVATKENTTVVIDPDAFTLSAPKQSWTEWRKQKARHYTAGKYYKAGHKALLATYTATFLLFYPLFIASLLLFDWRLALIPFLSRLIVQGIVWKKAMTRLQEADLFAIYPLLDLWMFFYYLVFIPTLWKKPGKWK</sequence>
<evidence type="ECO:0000256" key="5">
    <source>
        <dbReference type="ARBA" id="ARBA00023136"/>
    </source>
</evidence>
<dbReference type="InterPro" id="IPR029044">
    <property type="entry name" value="Nucleotide-diphossugar_trans"/>
</dbReference>
<protein>
    <submittedName>
        <fullName evidence="8">Glycosyltransferase, catalytic subunit of cellulose synthase and poly-beta-1,6-N-acetylglucosamine synthase</fullName>
    </submittedName>
</protein>
<dbReference type="GO" id="GO:0016757">
    <property type="term" value="F:glycosyltransferase activity"/>
    <property type="evidence" value="ECO:0007669"/>
    <property type="project" value="UniProtKB-KW"/>
</dbReference>
<feature type="transmembrane region" description="Helical" evidence="6">
    <location>
        <begin position="286"/>
        <end position="307"/>
    </location>
</feature>
<accession>A0A1M5FNR5</accession>
<name>A0A1M5FNR5_9BACT</name>
<feature type="domain" description="Glycosyltransferase 2-like" evidence="7">
    <location>
        <begin position="48"/>
        <end position="180"/>
    </location>
</feature>
<evidence type="ECO:0000313" key="8">
    <source>
        <dbReference type="EMBL" id="SHF93158.1"/>
    </source>
</evidence>
<keyword evidence="4 8" id="KW-0808">Transferase</keyword>
<dbReference type="SUPFAM" id="SSF53448">
    <property type="entry name" value="Nucleotide-diphospho-sugar transferases"/>
    <property type="match status" value="1"/>
</dbReference>
<dbReference type="EMBL" id="FQUO01000014">
    <property type="protein sequence ID" value="SHF93158.1"/>
    <property type="molecule type" value="Genomic_DNA"/>
</dbReference>
<keyword evidence="5 6" id="KW-0472">Membrane</keyword>
<reference evidence="8 9" key="1">
    <citation type="submission" date="2016-11" db="EMBL/GenBank/DDBJ databases">
        <authorList>
            <person name="Jaros S."/>
            <person name="Januszkiewicz K."/>
            <person name="Wedrychowicz H."/>
        </authorList>
    </citation>
    <scope>NUCLEOTIDE SEQUENCE [LARGE SCALE GENOMIC DNA]</scope>
    <source>
        <strain evidence="8 9">DSM 26897</strain>
    </source>
</reference>
<gene>
    <name evidence="8" type="ORF">SAMN05444008_11491</name>
</gene>
<dbReference type="STRING" id="1302690.BUE76_18755"/>
<proteinExistence type="predicted"/>
<evidence type="ECO:0000313" key="9">
    <source>
        <dbReference type="Proteomes" id="UP000184368"/>
    </source>
</evidence>
<comment type="subcellular location">
    <subcellularLocation>
        <location evidence="1">Cell membrane</location>
    </subcellularLocation>
</comment>
<evidence type="ECO:0000256" key="4">
    <source>
        <dbReference type="ARBA" id="ARBA00022679"/>
    </source>
</evidence>
<keyword evidence="9" id="KW-1185">Reference proteome</keyword>
<dbReference type="PANTHER" id="PTHR43646">
    <property type="entry name" value="GLYCOSYLTRANSFERASE"/>
    <property type="match status" value="1"/>
</dbReference>
<organism evidence="8 9">
    <name type="scientific">Cnuella takakiae</name>
    <dbReference type="NCBI Taxonomy" id="1302690"/>
    <lineage>
        <taxon>Bacteria</taxon>
        <taxon>Pseudomonadati</taxon>
        <taxon>Bacteroidota</taxon>
        <taxon>Chitinophagia</taxon>
        <taxon>Chitinophagales</taxon>
        <taxon>Chitinophagaceae</taxon>
        <taxon>Cnuella</taxon>
    </lineage>
</organism>
<evidence type="ECO:0000256" key="1">
    <source>
        <dbReference type="ARBA" id="ARBA00004236"/>
    </source>
</evidence>